<dbReference type="InterPro" id="IPR036611">
    <property type="entry name" value="Trigger_fac_ribosome-bd_sf"/>
</dbReference>
<dbReference type="GO" id="GO:0015031">
    <property type="term" value="P:protein transport"/>
    <property type="evidence" value="ECO:0007669"/>
    <property type="project" value="UniProtKB-UniRule"/>
</dbReference>
<evidence type="ECO:0000256" key="10">
    <source>
        <dbReference type="ARBA" id="ARBA00029986"/>
    </source>
</evidence>
<dbReference type="Pfam" id="PF00254">
    <property type="entry name" value="FKBP_C"/>
    <property type="match status" value="1"/>
</dbReference>
<dbReference type="GO" id="GO:0051083">
    <property type="term" value="P:'de novo' cotranslational protein folding"/>
    <property type="evidence" value="ECO:0007669"/>
    <property type="project" value="TreeGrafter"/>
</dbReference>
<dbReference type="Pfam" id="PF05697">
    <property type="entry name" value="Trigger_N"/>
    <property type="match status" value="1"/>
</dbReference>
<evidence type="ECO:0000259" key="15">
    <source>
        <dbReference type="PROSITE" id="PS50059"/>
    </source>
</evidence>
<dbReference type="EC" id="5.2.1.8" evidence="3 11"/>
<dbReference type="InterPro" id="IPR008881">
    <property type="entry name" value="Trigger_fac_ribosome-bd_bac"/>
</dbReference>
<comment type="similarity">
    <text evidence="2 11 13">Belongs to the FKBP-type PPIase family. Tig subfamily.</text>
</comment>
<evidence type="ECO:0000256" key="6">
    <source>
        <dbReference type="ARBA" id="ARBA00023110"/>
    </source>
</evidence>
<evidence type="ECO:0000256" key="4">
    <source>
        <dbReference type="ARBA" id="ARBA00016902"/>
    </source>
</evidence>
<reference evidence="16 17" key="1">
    <citation type="submission" date="2020-08" db="EMBL/GenBank/DDBJ databases">
        <title>Winkia gen. nov., sp. nov., isolated from faeces of the Anser albifrons in China.</title>
        <authorList>
            <person name="Liu Q."/>
        </authorList>
    </citation>
    <scope>NUCLEOTIDE SEQUENCE [LARGE SCALE GENOMIC DNA]</scope>
    <source>
        <strain evidence="16 17">C62</strain>
    </source>
</reference>
<feature type="domain" description="PPIase FKBP-type" evidence="15">
    <location>
        <begin position="167"/>
        <end position="218"/>
    </location>
</feature>
<dbReference type="SUPFAM" id="SSF54534">
    <property type="entry name" value="FKBP-like"/>
    <property type="match status" value="1"/>
</dbReference>
<comment type="caution">
    <text evidence="16">The sequence shown here is derived from an EMBL/GenBank/DDBJ whole genome shotgun (WGS) entry which is preliminary data.</text>
</comment>
<organism evidence="16 17">
    <name type="scientific">Nanchangia anserum</name>
    <dbReference type="NCBI Taxonomy" id="2692125"/>
    <lineage>
        <taxon>Bacteria</taxon>
        <taxon>Bacillati</taxon>
        <taxon>Actinomycetota</taxon>
        <taxon>Actinomycetes</taxon>
        <taxon>Actinomycetales</taxon>
        <taxon>Actinomycetaceae</taxon>
        <taxon>Nanchangia</taxon>
    </lineage>
</organism>
<name>A0A8I0KPG1_9ACTO</name>
<evidence type="ECO:0000256" key="2">
    <source>
        <dbReference type="ARBA" id="ARBA00005464"/>
    </source>
</evidence>
<dbReference type="InterPro" id="IPR008880">
    <property type="entry name" value="Trigger_fac_C"/>
</dbReference>
<keyword evidence="8 11" id="KW-0413">Isomerase</keyword>
<dbReference type="SUPFAM" id="SSF102735">
    <property type="entry name" value="Trigger factor ribosome-binding domain"/>
    <property type="match status" value="1"/>
</dbReference>
<protein>
    <recommendedName>
        <fullName evidence="4 11">Trigger factor</fullName>
        <shortName evidence="11">TF</shortName>
        <ecNumber evidence="3 11">5.2.1.8</ecNumber>
    </recommendedName>
    <alternativeName>
        <fullName evidence="10 11">PPIase</fullName>
    </alternativeName>
</protein>
<evidence type="ECO:0000256" key="9">
    <source>
        <dbReference type="ARBA" id="ARBA00023306"/>
    </source>
</evidence>
<comment type="catalytic activity">
    <reaction evidence="1 11 12">
        <text>[protein]-peptidylproline (omega=180) = [protein]-peptidylproline (omega=0)</text>
        <dbReference type="Rhea" id="RHEA:16237"/>
        <dbReference type="Rhea" id="RHEA-COMP:10747"/>
        <dbReference type="Rhea" id="RHEA-COMP:10748"/>
        <dbReference type="ChEBI" id="CHEBI:83833"/>
        <dbReference type="ChEBI" id="CHEBI:83834"/>
        <dbReference type="EC" id="5.2.1.8"/>
    </reaction>
</comment>
<evidence type="ECO:0000313" key="17">
    <source>
        <dbReference type="Proteomes" id="UP000627538"/>
    </source>
</evidence>
<feature type="compositionally biased region" description="Acidic residues" evidence="14">
    <location>
        <begin position="438"/>
        <end position="449"/>
    </location>
</feature>
<feature type="compositionally biased region" description="Low complexity" evidence="14">
    <location>
        <begin position="427"/>
        <end position="437"/>
    </location>
</feature>
<dbReference type="PROSITE" id="PS50059">
    <property type="entry name" value="FKBP_PPIASE"/>
    <property type="match status" value="1"/>
</dbReference>
<sequence>MKSSVETLEATKVKISVEVPYDELKPALDSVYKDLSDQVNVPGFRRGHVPAQIIDQRIGRGYVIEQAVNQNLQDYYAQAITENDLTPMGAPEVDVTDLPNVEGKREGDLKFTVEVEVLPTLEIPSFEGVAIEVAPVEVTDAQVDDEITALRQRFGTLKAVERAAQDGDFTSIDLKAEIDGDEIDSMSGVSYEIGSGTLLEGIDEALTGLEVGQDATFTSQMRGGEHAGEDATVTVSLKAVKERELPELDDDFVQMASEWDTVDELKESVRGDVAKSMVSEQAVEARDKVLDHLREAVEVPLPAGVLADALKNRVAEDASDEDKKQAEDELRAGLRDQILLDNVVRARGVEIDQKELFDNILAMTQSYGIDPMQLLGDRNQVAMIHDEMARSKAVGELLKEADIRDTEGNEIDMSVVFGSSAQDAEANAAAAAEAAAEAQDEADEENSEN</sequence>
<dbReference type="InterPro" id="IPR037041">
    <property type="entry name" value="Trigger_fac_C_sf"/>
</dbReference>
<dbReference type="GO" id="GO:0044183">
    <property type="term" value="F:protein folding chaperone"/>
    <property type="evidence" value="ECO:0007669"/>
    <property type="project" value="TreeGrafter"/>
</dbReference>
<dbReference type="EMBL" id="JACRUO010000001">
    <property type="protein sequence ID" value="MBD3688865.1"/>
    <property type="molecule type" value="Genomic_DNA"/>
</dbReference>
<dbReference type="GO" id="GO:0051301">
    <property type="term" value="P:cell division"/>
    <property type="evidence" value="ECO:0007669"/>
    <property type="project" value="UniProtKB-KW"/>
</dbReference>
<proteinExistence type="inferred from homology"/>
<evidence type="ECO:0000256" key="8">
    <source>
        <dbReference type="ARBA" id="ARBA00023235"/>
    </source>
</evidence>
<dbReference type="InterPro" id="IPR005215">
    <property type="entry name" value="Trig_fac"/>
</dbReference>
<dbReference type="NCBIfam" id="TIGR00115">
    <property type="entry name" value="tig"/>
    <property type="match status" value="1"/>
</dbReference>
<dbReference type="InterPro" id="IPR001179">
    <property type="entry name" value="PPIase_FKBP_dom"/>
</dbReference>
<dbReference type="SUPFAM" id="SSF109998">
    <property type="entry name" value="Triger factor/SurA peptide-binding domain-like"/>
    <property type="match status" value="1"/>
</dbReference>
<keyword evidence="7 11" id="KW-0143">Chaperone</keyword>
<dbReference type="Gene3D" id="3.10.50.40">
    <property type="match status" value="1"/>
</dbReference>
<dbReference type="PANTHER" id="PTHR30560:SF3">
    <property type="entry name" value="TRIGGER FACTOR-LIKE PROTEIN TIG, CHLOROPLASTIC"/>
    <property type="match status" value="1"/>
</dbReference>
<evidence type="ECO:0000256" key="5">
    <source>
        <dbReference type="ARBA" id="ARBA00022618"/>
    </source>
</evidence>
<dbReference type="GO" id="GO:0003755">
    <property type="term" value="F:peptidyl-prolyl cis-trans isomerase activity"/>
    <property type="evidence" value="ECO:0007669"/>
    <property type="project" value="UniProtKB-UniRule"/>
</dbReference>
<keyword evidence="5 11" id="KW-0132">Cell division</keyword>
<gene>
    <name evidence="11" type="primary">tig</name>
    <name evidence="16" type="ORF">H8R10_01225</name>
</gene>
<dbReference type="GO" id="GO:0005737">
    <property type="term" value="C:cytoplasm"/>
    <property type="evidence" value="ECO:0007669"/>
    <property type="project" value="UniProtKB-SubCell"/>
</dbReference>
<dbReference type="Pfam" id="PF05698">
    <property type="entry name" value="Trigger_C"/>
    <property type="match status" value="1"/>
</dbReference>
<dbReference type="GO" id="GO:0043335">
    <property type="term" value="P:protein unfolding"/>
    <property type="evidence" value="ECO:0007669"/>
    <property type="project" value="TreeGrafter"/>
</dbReference>
<comment type="function">
    <text evidence="11">Involved in protein export. Acts as a chaperone by maintaining the newly synthesized protein in an open conformation. Functions as a peptidyl-prolyl cis-trans isomerase.</text>
</comment>
<feature type="region of interest" description="Disordered" evidence="14">
    <location>
        <begin position="427"/>
        <end position="449"/>
    </location>
</feature>
<dbReference type="PIRSF" id="PIRSF003095">
    <property type="entry name" value="Trigger_factor"/>
    <property type="match status" value="1"/>
</dbReference>
<dbReference type="AlphaFoldDB" id="A0A8I0KPG1"/>
<evidence type="ECO:0000256" key="13">
    <source>
        <dbReference type="RuleBase" id="RU003914"/>
    </source>
</evidence>
<dbReference type="InterPro" id="IPR027304">
    <property type="entry name" value="Trigger_fact/SurA_dom_sf"/>
</dbReference>
<evidence type="ECO:0000256" key="1">
    <source>
        <dbReference type="ARBA" id="ARBA00000971"/>
    </source>
</evidence>
<dbReference type="RefSeq" id="WP_191070959.1">
    <property type="nucleotide sequence ID" value="NZ_JACRUO010000001.1"/>
</dbReference>
<dbReference type="GO" id="GO:0043022">
    <property type="term" value="F:ribosome binding"/>
    <property type="evidence" value="ECO:0007669"/>
    <property type="project" value="TreeGrafter"/>
</dbReference>
<comment type="subcellular location">
    <subcellularLocation>
        <location evidence="11">Cytoplasm</location>
    </subcellularLocation>
    <text evidence="11">About half TF is bound to the ribosome near the polypeptide exit tunnel while the other half is free in the cytoplasm.</text>
</comment>
<evidence type="ECO:0000256" key="12">
    <source>
        <dbReference type="PROSITE-ProRule" id="PRU00277"/>
    </source>
</evidence>
<keyword evidence="17" id="KW-1185">Reference proteome</keyword>
<dbReference type="InterPro" id="IPR046357">
    <property type="entry name" value="PPIase_dom_sf"/>
</dbReference>
<evidence type="ECO:0000313" key="16">
    <source>
        <dbReference type="EMBL" id="MBD3688865.1"/>
    </source>
</evidence>
<keyword evidence="6 11" id="KW-0697">Rotamase</keyword>
<evidence type="ECO:0000256" key="11">
    <source>
        <dbReference type="HAMAP-Rule" id="MF_00303"/>
    </source>
</evidence>
<evidence type="ECO:0000256" key="7">
    <source>
        <dbReference type="ARBA" id="ARBA00023186"/>
    </source>
</evidence>
<dbReference type="Proteomes" id="UP000627538">
    <property type="component" value="Unassembled WGS sequence"/>
</dbReference>
<dbReference type="Gene3D" id="3.30.70.1050">
    <property type="entry name" value="Trigger factor ribosome-binding domain"/>
    <property type="match status" value="1"/>
</dbReference>
<evidence type="ECO:0000256" key="3">
    <source>
        <dbReference type="ARBA" id="ARBA00013194"/>
    </source>
</evidence>
<comment type="domain">
    <text evidence="11">Consists of 3 domains; the N-terminus binds the ribosome, the middle domain has PPIase activity, while the C-terminus has intrinsic chaperone activity on its own.</text>
</comment>
<keyword evidence="11" id="KW-0963">Cytoplasm</keyword>
<accession>A0A8I0KPG1</accession>
<evidence type="ECO:0000256" key="14">
    <source>
        <dbReference type="SAM" id="MobiDB-lite"/>
    </source>
</evidence>
<dbReference type="PANTHER" id="PTHR30560">
    <property type="entry name" value="TRIGGER FACTOR CHAPERONE AND PEPTIDYL-PROLYL CIS/TRANS ISOMERASE"/>
    <property type="match status" value="1"/>
</dbReference>
<dbReference type="Gene3D" id="1.10.3120.10">
    <property type="entry name" value="Trigger factor, C-terminal domain"/>
    <property type="match status" value="1"/>
</dbReference>
<keyword evidence="9 11" id="KW-0131">Cell cycle</keyword>
<dbReference type="HAMAP" id="MF_00303">
    <property type="entry name" value="Trigger_factor_Tig"/>
    <property type="match status" value="1"/>
</dbReference>